<evidence type="ECO:0000259" key="6">
    <source>
        <dbReference type="PROSITE" id="PS51898"/>
    </source>
</evidence>
<dbReference type="Gene3D" id="1.10.150.130">
    <property type="match status" value="1"/>
</dbReference>
<evidence type="ECO:0000256" key="3">
    <source>
        <dbReference type="ARBA" id="ARBA00023125"/>
    </source>
</evidence>
<evidence type="ECO:0000256" key="1">
    <source>
        <dbReference type="ARBA" id="ARBA00008857"/>
    </source>
</evidence>
<dbReference type="AlphaFoldDB" id="A0A9X5E7J4"/>
<dbReference type="GO" id="GO:0006310">
    <property type="term" value="P:DNA recombination"/>
    <property type="evidence" value="ECO:0007669"/>
    <property type="project" value="UniProtKB-KW"/>
</dbReference>
<keyword evidence="9" id="KW-1185">Reference proteome</keyword>
<dbReference type="PROSITE" id="PS51898">
    <property type="entry name" value="TYR_RECOMBINASE"/>
    <property type="match status" value="1"/>
</dbReference>
<dbReference type="InterPro" id="IPR013762">
    <property type="entry name" value="Integrase-like_cat_sf"/>
</dbReference>
<evidence type="ECO:0000256" key="2">
    <source>
        <dbReference type="ARBA" id="ARBA00022908"/>
    </source>
</evidence>
<evidence type="ECO:0000313" key="8">
    <source>
        <dbReference type="EMBL" id="NHC36323.1"/>
    </source>
</evidence>
<gene>
    <name evidence="8" type="ORF">QH73_0017005</name>
</gene>
<dbReference type="SUPFAM" id="SSF47823">
    <property type="entry name" value="lambda integrase-like, N-terminal domain"/>
    <property type="match status" value="1"/>
</dbReference>
<dbReference type="GO" id="GO:0015074">
    <property type="term" value="P:DNA integration"/>
    <property type="evidence" value="ECO:0007669"/>
    <property type="project" value="UniProtKB-KW"/>
</dbReference>
<dbReference type="RefSeq" id="WP_039717011.1">
    <property type="nucleotide sequence ID" value="NZ_JTJC03000004.1"/>
</dbReference>
<evidence type="ECO:0000259" key="7">
    <source>
        <dbReference type="PROSITE" id="PS51900"/>
    </source>
</evidence>
<dbReference type="PANTHER" id="PTHR30349">
    <property type="entry name" value="PHAGE INTEGRASE-RELATED"/>
    <property type="match status" value="1"/>
</dbReference>
<dbReference type="PROSITE" id="PS51900">
    <property type="entry name" value="CB"/>
    <property type="match status" value="1"/>
</dbReference>
<dbReference type="Gene3D" id="1.10.443.10">
    <property type="entry name" value="Intergrase catalytic core"/>
    <property type="match status" value="1"/>
</dbReference>
<keyword evidence="2" id="KW-0229">DNA integration</keyword>
<dbReference type="Pfam" id="PF00589">
    <property type="entry name" value="Phage_integrase"/>
    <property type="match status" value="1"/>
</dbReference>
<keyword evidence="4" id="KW-0233">DNA recombination</keyword>
<organism evidence="8 9">
    <name type="scientific">Scytonema millei VB511283</name>
    <dbReference type="NCBI Taxonomy" id="1245923"/>
    <lineage>
        <taxon>Bacteria</taxon>
        <taxon>Bacillati</taxon>
        <taxon>Cyanobacteriota</taxon>
        <taxon>Cyanophyceae</taxon>
        <taxon>Nostocales</taxon>
        <taxon>Scytonemataceae</taxon>
        <taxon>Scytonema</taxon>
    </lineage>
</organism>
<dbReference type="Proteomes" id="UP000031532">
    <property type="component" value="Unassembled WGS sequence"/>
</dbReference>
<feature type="domain" description="Tyr recombinase" evidence="6">
    <location>
        <begin position="128"/>
        <end position="314"/>
    </location>
</feature>
<dbReference type="OrthoDB" id="550438at2"/>
<proteinExistence type="inferred from homology"/>
<dbReference type="InterPro" id="IPR044068">
    <property type="entry name" value="CB"/>
</dbReference>
<protein>
    <submittedName>
        <fullName evidence="8">Tyrosine-type recombinase/integrase</fullName>
    </submittedName>
</protein>
<dbReference type="GO" id="GO:0003677">
    <property type="term" value="F:DNA binding"/>
    <property type="evidence" value="ECO:0007669"/>
    <property type="project" value="UniProtKB-UniRule"/>
</dbReference>
<keyword evidence="3 5" id="KW-0238">DNA-binding</keyword>
<evidence type="ECO:0000313" key="9">
    <source>
        <dbReference type="Proteomes" id="UP000031532"/>
    </source>
</evidence>
<dbReference type="CDD" id="cd01195">
    <property type="entry name" value="INT_C_like_5"/>
    <property type="match status" value="1"/>
</dbReference>
<dbReference type="InterPro" id="IPR002104">
    <property type="entry name" value="Integrase_catalytic"/>
</dbReference>
<evidence type="ECO:0000256" key="5">
    <source>
        <dbReference type="PROSITE-ProRule" id="PRU01248"/>
    </source>
</evidence>
<dbReference type="InterPro" id="IPR050090">
    <property type="entry name" value="Tyrosine_recombinase_XerCD"/>
</dbReference>
<dbReference type="SUPFAM" id="SSF56349">
    <property type="entry name" value="DNA breaking-rejoining enzymes"/>
    <property type="match status" value="1"/>
</dbReference>
<feature type="domain" description="Core-binding (CB)" evidence="7">
    <location>
        <begin position="17"/>
        <end position="107"/>
    </location>
</feature>
<dbReference type="InterPro" id="IPR011010">
    <property type="entry name" value="DNA_brk_join_enz"/>
</dbReference>
<dbReference type="EMBL" id="JTJC03000004">
    <property type="protein sequence ID" value="NHC36323.1"/>
    <property type="molecule type" value="Genomic_DNA"/>
</dbReference>
<dbReference type="InterPro" id="IPR010998">
    <property type="entry name" value="Integrase_recombinase_N"/>
</dbReference>
<dbReference type="Pfam" id="PF02899">
    <property type="entry name" value="Phage_int_SAM_1"/>
    <property type="match status" value="1"/>
</dbReference>
<reference evidence="8 9" key="1">
    <citation type="journal article" date="2015" name="Genome Announc.">
        <title>Draft Genome Sequence of the Terrestrial Cyanobacterium Scytonema millei VB511283, Isolated from Eastern India.</title>
        <authorList>
            <person name="Sen D."/>
            <person name="Chandrababunaidu M.M."/>
            <person name="Singh D."/>
            <person name="Sanghi N."/>
            <person name="Ghorai A."/>
            <person name="Mishra G.P."/>
            <person name="Madduluri M."/>
            <person name="Adhikary S.P."/>
            <person name="Tripathy S."/>
        </authorList>
    </citation>
    <scope>NUCLEOTIDE SEQUENCE [LARGE SCALE GENOMIC DNA]</scope>
    <source>
        <strain evidence="8 9">VB511283</strain>
    </source>
</reference>
<sequence length="324" mass="36184">MSQLSRLTSPKSSFNIQTQEDILGNLLANKRSENTRRAYAKDLKDFFVTMAGVEPDRNLIAEFLQLSRFNATALVLKYKAVLIDRNLSEATINRRLAAIKSLVNYARQIGMCDYSLDDIAGEKVKAYRDTSGVSLEAYRQVLDIVDRNTLKGKRDYAILRLLWDNALRRGELVKANVSDFDSEARSLTIYGKGRGTQAETISLSESTVAALQDWLCERGKAKRNEPLFIALDRASYGHRLTGTAIYKIVQAMAETAGLKKRLSPHRVRHSGITAALDATGGNVRMVQKLSRHARLDTLMVYDDNRQNHQAEVTGLLAAMVEGES</sequence>
<evidence type="ECO:0000256" key="4">
    <source>
        <dbReference type="ARBA" id="ARBA00023172"/>
    </source>
</evidence>
<comment type="caution">
    <text evidence="8">The sequence shown here is derived from an EMBL/GenBank/DDBJ whole genome shotgun (WGS) entry which is preliminary data.</text>
</comment>
<name>A0A9X5E7J4_9CYAN</name>
<dbReference type="InterPro" id="IPR004107">
    <property type="entry name" value="Integrase_SAM-like_N"/>
</dbReference>
<comment type="similarity">
    <text evidence="1">Belongs to the 'phage' integrase family.</text>
</comment>
<dbReference type="PANTHER" id="PTHR30349:SF64">
    <property type="entry name" value="PROPHAGE INTEGRASE INTD-RELATED"/>
    <property type="match status" value="1"/>
</dbReference>
<accession>A0A9X5E7J4</accession>